<dbReference type="InterPro" id="IPR029058">
    <property type="entry name" value="AB_hydrolase_fold"/>
</dbReference>
<dbReference type="PRINTS" id="PR00111">
    <property type="entry name" value="ABHYDROLASE"/>
</dbReference>
<protein>
    <submittedName>
        <fullName evidence="3">Alpha/beta hydrolase</fullName>
    </submittedName>
</protein>
<keyword evidence="1 3" id="KW-0378">Hydrolase</keyword>
<evidence type="ECO:0000313" key="4">
    <source>
        <dbReference type="Proteomes" id="UP000470246"/>
    </source>
</evidence>
<keyword evidence="4" id="KW-1185">Reference proteome</keyword>
<dbReference type="GO" id="GO:0016020">
    <property type="term" value="C:membrane"/>
    <property type="evidence" value="ECO:0007669"/>
    <property type="project" value="TreeGrafter"/>
</dbReference>
<dbReference type="Pfam" id="PF12697">
    <property type="entry name" value="Abhydrolase_6"/>
    <property type="match status" value="1"/>
</dbReference>
<sequence length="268" mass="27624">MEPAREGRALLSTGLTTGWTRSGDPRGRPAVLLLHSWAASRREFGRLQPLLPRSVYAVAVDLRGHGDADRAAGGYDLPSLAADVVAVLDALDLPRAVLVGASSGGYVAQQVAVAAADRVAGLVLAGAPRDLSGPRPPFAETVDRLTDPVPPAVVRVLTAGLTDLAVVPPEFVDLMVAEGCRLPAAVWRSSLAGFVASRPPTDGGTITAPTLVVSGDADTALGAEQARALVAAVPGARWVRYAGTGHLVLWEQPERLAADVTAFLASLG</sequence>
<comment type="caution">
    <text evidence="3">The sequence shown here is derived from an EMBL/GenBank/DDBJ whole genome shotgun (WGS) entry which is preliminary data.</text>
</comment>
<evidence type="ECO:0000256" key="1">
    <source>
        <dbReference type="ARBA" id="ARBA00022801"/>
    </source>
</evidence>
<dbReference type="PANTHER" id="PTHR43798">
    <property type="entry name" value="MONOACYLGLYCEROL LIPASE"/>
    <property type="match status" value="1"/>
</dbReference>
<dbReference type="PANTHER" id="PTHR43798:SF31">
    <property type="entry name" value="AB HYDROLASE SUPERFAMILY PROTEIN YCLE"/>
    <property type="match status" value="1"/>
</dbReference>
<evidence type="ECO:0000313" key="3">
    <source>
        <dbReference type="EMBL" id="NEK56805.1"/>
    </source>
</evidence>
<proteinExistence type="predicted"/>
<dbReference type="RefSeq" id="WP_163479980.1">
    <property type="nucleotide sequence ID" value="NZ_JAAGWF010000003.1"/>
</dbReference>
<organism evidence="3 4">
    <name type="scientific">Geodermatophilus sabuli</name>
    <dbReference type="NCBI Taxonomy" id="1564158"/>
    <lineage>
        <taxon>Bacteria</taxon>
        <taxon>Bacillati</taxon>
        <taxon>Actinomycetota</taxon>
        <taxon>Actinomycetes</taxon>
        <taxon>Geodermatophilales</taxon>
        <taxon>Geodermatophilaceae</taxon>
        <taxon>Geodermatophilus</taxon>
    </lineage>
</organism>
<dbReference type="GO" id="GO:0016787">
    <property type="term" value="F:hydrolase activity"/>
    <property type="evidence" value="ECO:0007669"/>
    <property type="project" value="UniProtKB-KW"/>
</dbReference>
<dbReference type="EMBL" id="JAAGWF010000003">
    <property type="protein sequence ID" value="NEK56805.1"/>
    <property type="molecule type" value="Genomic_DNA"/>
</dbReference>
<accession>A0A7K3VVY4</accession>
<dbReference type="Gene3D" id="3.40.50.1820">
    <property type="entry name" value="alpha/beta hydrolase"/>
    <property type="match status" value="1"/>
</dbReference>
<name>A0A7K3VVY4_9ACTN</name>
<gene>
    <name evidence="3" type="ORF">GCU56_02825</name>
</gene>
<evidence type="ECO:0000259" key="2">
    <source>
        <dbReference type="Pfam" id="PF12697"/>
    </source>
</evidence>
<feature type="domain" description="AB hydrolase-1" evidence="2">
    <location>
        <begin position="31"/>
        <end position="258"/>
    </location>
</feature>
<dbReference type="InterPro" id="IPR000073">
    <property type="entry name" value="AB_hydrolase_1"/>
</dbReference>
<reference evidence="3 4" key="1">
    <citation type="submission" date="2020-02" db="EMBL/GenBank/DDBJ databases">
        <title>Geodermatophilus sabuli CPCC 205279 I12A-02694.</title>
        <authorList>
            <person name="Jiang Z."/>
        </authorList>
    </citation>
    <scope>NUCLEOTIDE SEQUENCE [LARGE SCALE GENOMIC DNA]</scope>
    <source>
        <strain evidence="3 4">I12A-02694</strain>
    </source>
</reference>
<dbReference type="SUPFAM" id="SSF53474">
    <property type="entry name" value="alpha/beta-Hydrolases"/>
    <property type="match status" value="1"/>
</dbReference>
<dbReference type="Proteomes" id="UP000470246">
    <property type="component" value="Unassembled WGS sequence"/>
</dbReference>
<dbReference type="InterPro" id="IPR050266">
    <property type="entry name" value="AB_hydrolase_sf"/>
</dbReference>
<dbReference type="AlphaFoldDB" id="A0A7K3VVY4"/>